<evidence type="ECO:0000313" key="1">
    <source>
        <dbReference type="EMBL" id="TQD92908.1"/>
    </source>
</evidence>
<organism evidence="1 2">
    <name type="scientific">Malus baccata</name>
    <name type="common">Siberian crab apple</name>
    <name type="synonym">Pyrus baccata</name>
    <dbReference type="NCBI Taxonomy" id="106549"/>
    <lineage>
        <taxon>Eukaryota</taxon>
        <taxon>Viridiplantae</taxon>
        <taxon>Streptophyta</taxon>
        <taxon>Embryophyta</taxon>
        <taxon>Tracheophyta</taxon>
        <taxon>Spermatophyta</taxon>
        <taxon>Magnoliopsida</taxon>
        <taxon>eudicotyledons</taxon>
        <taxon>Gunneridae</taxon>
        <taxon>Pentapetalae</taxon>
        <taxon>rosids</taxon>
        <taxon>fabids</taxon>
        <taxon>Rosales</taxon>
        <taxon>Rosaceae</taxon>
        <taxon>Amygdaloideae</taxon>
        <taxon>Maleae</taxon>
        <taxon>Malus</taxon>
    </lineage>
</organism>
<dbReference type="PANTHER" id="PTHR47532">
    <property type="entry name" value="RETINAL-BINDING PROTEIN"/>
    <property type="match status" value="1"/>
</dbReference>
<sequence>MVLDWSCSQVKMASTEGIVPITRAFLASYYDTYQFLPLSNDIARLSAEIRSFTADLLRHSPAAQGEERLLVSELDSEPPHKVDENMWKNREHMEEIYFCLKNPIGLKL</sequence>
<comment type="caution">
    <text evidence="1">The sequence shown here is derived from an EMBL/GenBank/DDBJ whole genome shotgun (WGS) entry which is preliminary data.</text>
</comment>
<reference evidence="1 2" key="1">
    <citation type="journal article" date="2019" name="G3 (Bethesda)">
        <title>Sequencing of a Wild Apple (Malus baccata) Genome Unravels the Differences Between Cultivated and Wild Apple Species Regarding Disease Resistance and Cold Tolerance.</title>
        <authorList>
            <person name="Chen X."/>
        </authorList>
    </citation>
    <scope>NUCLEOTIDE SEQUENCE [LARGE SCALE GENOMIC DNA]</scope>
    <source>
        <strain evidence="2">cv. Shandingzi</strain>
        <tissue evidence="1">Leaves</tissue>
    </source>
</reference>
<accession>A0A540M2H7</accession>
<dbReference type="STRING" id="106549.A0A540M2H7"/>
<dbReference type="Proteomes" id="UP000315295">
    <property type="component" value="Unassembled WGS sequence"/>
</dbReference>
<dbReference type="EMBL" id="VIEB01000380">
    <property type="protein sequence ID" value="TQD92908.1"/>
    <property type="molecule type" value="Genomic_DNA"/>
</dbReference>
<proteinExistence type="predicted"/>
<gene>
    <name evidence="1" type="ORF">C1H46_021388</name>
</gene>
<dbReference type="AlphaFoldDB" id="A0A540M2H7"/>
<name>A0A540M2H7_MALBA</name>
<protein>
    <submittedName>
        <fullName evidence="1">Uncharacterized protein</fullName>
    </submittedName>
</protein>
<dbReference type="PANTHER" id="PTHR47532:SF1">
    <property type="entry name" value="RETINAL-BINDING PROTEIN"/>
    <property type="match status" value="1"/>
</dbReference>
<keyword evidence="2" id="KW-1185">Reference proteome</keyword>
<evidence type="ECO:0000313" key="2">
    <source>
        <dbReference type="Proteomes" id="UP000315295"/>
    </source>
</evidence>